<dbReference type="CDD" id="cd05262">
    <property type="entry name" value="SDR_a7"/>
    <property type="match status" value="1"/>
</dbReference>
<evidence type="ECO:0000259" key="1">
    <source>
        <dbReference type="Pfam" id="PF01370"/>
    </source>
</evidence>
<dbReference type="Pfam" id="PF01370">
    <property type="entry name" value="Epimerase"/>
    <property type="match status" value="1"/>
</dbReference>
<dbReference type="Gene3D" id="3.40.50.720">
    <property type="entry name" value="NAD(P)-binding Rossmann-like Domain"/>
    <property type="match status" value="1"/>
</dbReference>
<protein>
    <submittedName>
        <fullName evidence="2">3-beta hydroxysteroid dehydrogenase</fullName>
    </submittedName>
</protein>
<keyword evidence="3" id="KW-1185">Reference proteome</keyword>
<accession>A0A1L3ZYY8</accession>
<gene>
    <name evidence="2" type="ORF">BSL82_17400</name>
</gene>
<dbReference type="InterPro" id="IPR001509">
    <property type="entry name" value="Epimerase_deHydtase"/>
</dbReference>
<reference evidence="3" key="1">
    <citation type="submission" date="2016-11" db="EMBL/GenBank/DDBJ databases">
        <title>Complete Genome Sequence of alachlor-degrading Sphingomonas sp. strain JJ-A5.</title>
        <authorList>
            <person name="Lee H."/>
            <person name="Ka J.-O."/>
        </authorList>
    </citation>
    <scope>NUCLEOTIDE SEQUENCE [LARGE SCALE GENOMIC DNA]</scope>
    <source>
        <strain evidence="3">JJ-A5</strain>
    </source>
</reference>
<sequence length="291" mass="30546">MRVFVTGATGWVGSVVVRDLQDHGHQVIGLCRSEDKARALKATGAEVVLATIDALSSLNRAAASADAVLHLAFNHDFSRYAESADEDAGAIKALGEALQGSGKPLIVTSGIPRVMSGAIATENDLPSSSALVGRKSESAVMALADLGLRAATVRLPPSVHGVGETHGFVPILIRLAREKGVSAYIGEGGNRWPAVHMSDAGRIYRLALESGVTETVYHAVAEGGVPFKAIAEVIGRKLGLPVEAREREHFGWFGAAAADLPASGSHTARVLGWEPIGPDLIDDLEQDGYYR</sequence>
<dbReference type="InterPro" id="IPR036291">
    <property type="entry name" value="NAD(P)-bd_dom_sf"/>
</dbReference>
<organism evidence="2 3">
    <name type="scientific">Tardibacter chloracetimidivorans</name>
    <dbReference type="NCBI Taxonomy" id="1921510"/>
    <lineage>
        <taxon>Bacteria</taxon>
        <taxon>Pseudomonadati</taxon>
        <taxon>Pseudomonadota</taxon>
        <taxon>Alphaproteobacteria</taxon>
        <taxon>Sphingomonadales</taxon>
        <taxon>Sphingomonadaceae</taxon>
        <taxon>Tardibacter</taxon>
    </lineage>
</organism>
<dbReference type="SUPFAM" id="SSF51735">
    <property type="entry name" value="NAD(P)-binding Rossmann-fold domains"/>
    <property type="match status" value="1"/>
</dbReference>
<dbReference type="PANTHER" id="PTHR48079">
    <property type="entry name" value="PROTEIN YEEZ"/>
    <property type="match status" value="1"/>
</dbReference>
<proteinExistence type="predicted"/>
<dbReference type="Proteomes" id="UP000182063">
    <property type="component" value="Chromosome"/>
</dbReference>
<dbReference type="GO" id="GO:0004029">
    <property type="term" value="F:aldehyde dehydrogenase (NAD+) activity"/>
    <property type="evidence" value="ECO:0007669"/>
    <property type="project" value="TreeGrafter"/>
</dbReference>
<evidence type="ECO:0000313" key="2">
    <source>
        <dbReference type="EMBL" id="API60838.1"/>
    </source>
</evidence>
<dbReference type="PANTHER" id="PTHR48079:SF6">
    <property type="entry name" value="NAD(P)-BINDING DOMAIN-CONTAINING PROTEIN-RELATED"/>
    <property type="match status" value="1"/>
</dbReference>
<dbReference type="AlphaFoldDB" id="A0A1L3ZYY8"/>
<name>A0A1L3ZYY8_9SPHN</name>
<dbReference type="OrthoDB" id="9787292at2"/>
<evidence type="ECO:0000313" key="3">
    <source>
        <dbReference type="Proteomes" id="UP000182063"/>
    </source>
</evidence>
<dbReference type="GO" id="GO:0005737">
    <property type="term" value="C:cytoplasm"/>
    <property type="evidence" value="ECO:0007669"/>
    <property type="project" value="TreeGrafter"/>
</dbReference>
<dbReference type="STRING" id="1921510.BSL82_17400"/>
<feature type="domain" description="NAD-dependent epimerase/dehydratase" evidence="1">
    <location>
        <begin position="3"/>
        <end position="86"/>
    </location>
</feature>
<dbReference type="EMBL" id="CP018221">
    <property type="protein sequence ID" value="API60838.1"/>
    <property type="molecule type" value="Genomic_DNA"/>
</dbReference>
<dbReference type="KEGG" id="sphj:BSL82_17400"/>
<dbReference type="InterPro" id="IPR051783">
    <property type="entry name" value="NAD(P)-dependent_oxidoreduct"/>
</dbReference>